<protein>
    <submittedName>
        <fullName evidence="1">Uncharacterized protein</fullName>
    </submittedName>
</protein>
<dbReference type="EMBL" id="LR796279">
    <property type="protein sequence ID" value="CAB4134299.1"/>
    <property type="molecule type" value="Genomic_DNA"/>
</dbReference>
<evidence type="ECO:0000313" key="1">
    <source>
        <dbReference type="EMBL" id="CAB4134299.1"/>
    </source>
</evidence>
<organism evidence="1">
    <name type="scientific">uncultured Caudovirales phage</name>
    <dbReference type="NCBI Taxonomy" id="2100421"/>
    <lineage>
        <taxon>Viruses</taxon>
        <taxon>Duplodnaviria</taxon>
        <taxon>Heunggongvirae</taxon>
        <taxon>Uroviricota</taxon>
        <taxon>Caudoviricetes</taxon>
        <taxon>Peduoviridae</taxon>
        <taxon>Maltschvirus</taxon>
        <taxon>Maltschvirus maltsch</taxon>
    </lineage>
</organism>
<accession>A0A6J5LRK2</accession>
<gene>
    <name evidence="1" type="ORF">UFOVP272_44</name>
</gene>
<sequence>MNTEDDEFNRIEMESKVRQEYMRQAMEKGGVSPQQIDSVIRQMPKAAWEPSHIPLITDEEWNALNAKEE</sequence>
<reference evidence="1" key="1">
    <citation type="submission" date="2020-04" db="EMBL/GenBank/DDBJ databases">
        <authorList>
            <person name="Chiriac C."/>
            <person name="Salcher M."/>
            <person name="Ghai R."/>
            <person name="Kavagutti S V."/>
        </authorList>
    </citation>
    <scope>NUCLEOTIDE SEQUENCE</scope>
</reference>
<proteinExistence type="predicted"/>
<name>A0A6J5LRK2_9CAUD</name>